<gene>
    <name evidence="7" type="primary">RPL6</name>
    <name evidence="7" type="ORF">FJT64_000422</name>
</gene>
<dbReference type="InterPro" id="IPR000915">
    <property type="entry name" value="60S_ribosomal_eL6"/>
</dbReference>
<comment type="subunit">
    <text evidence="6">Component of the large ribosomal subunit. May bind IPO9 with low affinity.</text>
</comment>
<dbReference type="EMBL" id="VIIS01001409">
    <property type="protein sequence ID" value="KAF0298791.1"/>
    <property type="molecule type" value="Genomic_DNA"/>
</dbReference>
<evidence type="ECO:0000256" key="6">
    <source>
        <dbReference type="ARBA" id="ARBA00046388"/>
    </source>
</evidence>
<dbReference type="GO" id="GO:0002181">
    <property type="term" value="P:cytoplasmic translation"/>
    <property type="evidence" value="ECO:0007669"/>
    <property type="project" value="TreeGrafter"/>
</dbReference>
<dbReference type="InterPro" id="IPR014722">
    <property type="entry name" value="Rib_uL2_dom2"/>
</dbReference>
<organism evidence="7 8">
    <name type="scientific">Amphibalanus amphitrite</name>
    <name type="common">Striped barnacle</name>
    <name type="synonym">Balanus amphitrite</name>
    <dbReference type="NCBI Taxonomy" id="1232801"/>
    <lineage>
        <taxon>Eukaryota</taxon>
        <taxon>Metazoa</taxon>
        <taxon>Ecdysozoa</taxon>
        <taxon>Arthropoda</taxon>
        <taxon>Crustacea</taxon>
        <taxon>Multicrustacea</taxon>
        <taxon>Cirripedia</taxon>
        <taxon>Thoracica</taxon>
        <taxon>Thoracicalcarea</taxon>
        <taxon>Balanomorpha</taxon>
        <taxon>Balanoidea</taxon>
        <taxon>Balanidae</taxon>
        <taxon>Amphibalaninae</taxon>
        <taxon>Amphibalanus</taxon>
    </lineage>
</organism>
<accession>A0A6A4WAB2</accession>
<dbReference type="PANTHER" id="PTHR10715">
    <property type="entry name" value="60S RIBOSOMAL PROTEIN L6"/>
    <property type="match status" value="1"/>
</dbReference>
<keyword evidence="2 7" id="KW-0689">Ribosomal protein</keyword>
<dbReference type="Pfam" id="PF01159">
    <property type="entry name" value="Ribosomal_L6e"/>
    <property type="match status" value="1"/>
</dbReference>
<comment type="caution">
    <text evidence="7">The sequence shown here is derived from an EMBL/GenBank/DDBJ whole genome shotgun (WGS) entry which is preliminary data.</text>
</comment>
<keyword evidence="8" id="KW-1185">Reference proteome</keyword>
<dbReference type="InterPro" id="IPR008991">
    <property type="entry name" value="Translation_prot_SH3-like_sf"/>
</dbReference>
<comment type="similarity">
    <text evidence="1">Belongs to the eukaryotic ribosomal protein eL6 family.</text>
</comment>
<proteinExistence type="inferred from homology"/>
<sequence>MPCFSQMPSKAVASSGSHKFSKSGVKLREIKLKNGKVRKLPVLPKKAYALNTEAKRVRPALRTRKPRQLKLKKNLTPGSVCIILAGTHKGKRVVFLKQLPSGTCLVTGPYKLNGCPLRRVPQHLMVTTSLKIDISNVKVPANLDDKYFSKKKAPKSSAKRTKDGDIFEETKQKYELTEERKQTQVAVDSQIVNAISANKEKALICAYLNKPFELTRGMVPHKLKF</sequence>
<protein>
    <recommendedName>
        <fullName evidence="4">Large ribosomal subunit protein eL6</fullName>
    </recommendedName>
    <alternativeName>
        <fullName evidence="5">60S ribosomal protein L6</fullName>
    </alternativeName>
</protein>
<evidence type="ECO:0000256" key="4">
    <source>
        <dbReference type="ARBA" id="ARBA00035233"/>
    </source>
</evidence>
<evidence type="ECO:0000256" key="3">
    <source>
        <dbReference type="ARBA" id="ARBA00023274"/>
    </source>
</evidence>
<dbReference type="AlphaFoldDB" id="A0A6A4WAB2"/>
<evidence type="ECO:0000313" key="7">
    <source>
        <dbReference type="EMBL" id="KAF0298791.1"/>
    </source>
</evidence>
<dbReference type="Proteomes" id="UP000440578">
    <property type="component" value="Unassembled WGS sequence"/>
</dbReference>
<dbReference type="CDD" id="cd13156">
    <property type="entry name" value="KOW_RPL6"/>
    <property type="match status" value="1"/>
</dbReference>
<keyword evidence="3" id="KW-0687">Ribonucleoprotein</keyword>
<name>A0A6A4WAB2_AMPAM</name>
<dbReference type="SUPFAM" id="SSF50104">
    <property type="entry name" value="Translation proteins SH3-like domain"/>
    <property type="match status" value="1"/>
</dbReference>
<dbReference type="GO" id="GO:0022625">
    <property type="term" value="C:cytosolic large ribosomal subunit"/>
    <property type="evidence" value="ECO:0007669"/>
    <property type="project" value="TreeGrafter"/>
</dbReference>
<dbReference type="GO" id="GO:0003735">
    <property type="term" value="F:structural constituent of ribosome"/>
    <property type="evidence" value="ECO:0007669"/>
    <property type="project" value="InterPro"/>
</dbReference>
<dbReference type="InterPro" id="IPR041997">
    <property type="entry name" value="Ribosomal_eL6_KOW"/>
</dbReference>
<dbReference type="OrthoDB" id="2436667at2759"/>
<dbReference type="GO" id="GO:0000027">
    <property type="term" value="P:ribosomal large subunit assembly"/>
    <property type="evidence" value="ECO:0007669"/>
    <property type="project" value="TreeGrafter"/>
</dbReference>
<evidence type="ECO:0000313" key="8">
    <source>
        <dbReference type="Proteomes" id="UP000440578"/>
    </source>
</evidence>
<evidence type="ECO:0000256" key="2">
    <source>
        <dbReference type="ARBA" id="ARBA00022980"/>
    </source>
</evidence>
<reference evidence="7 8" key="1">
    <citation type="submission" date="2019-07" db="EMBL/GenBank/DDBJ databases">
        <title>Draft genome assembly of a fouling barnacle, Amphibalanus amphitrite (Darwin, 1854): The first reference genome for Thecostraca.</title>
        <authorList>
            <person name="Kim W."/>
        </authorList>
    </citation>
    <scope>NUCLEOTIDE SEQUENCE [LARGE SCALE GENOMIC DNA]</scope>
    <source>
        <strain evidence="7">SNU_AA5</strain>
        <tissue evidence="7">Soma without cirri and trophi</tissue>
    </source>
</reference>
<evidence type="ECO:0000256" key="5">
    <source>
        <dbReference type="ARBA" id="ARBA00035351"/>
    </source>
</evidence>
<dbReference type="PANTHER" id="PTHR10715:SF0">
    <property type="entry name" value="LARGE RIBOSOMAL SUBUNIT PROTEIN EL6"/>
    <property type="match status" value="1"/>
</dbReference>
<dbReference type="Gene3D" id="2.30.30.30">
    <property type="match status" value="1"/>
</dbReference>
<dbReference type="FunFam" id="2.30.30.30:FF:000014">
    <property type="entry name" value="60S ribosomal protein L6"/>
    <property type="match status" value="1"/>
</dbReference>
<evidence type="ECO:0000256" key="1">
    <source>
        <dbReference type="ARBA" id="ARBA00010592"/>
    </source>
</evidence>
<dbReference type="GO" id="GO:0003723">
    <property type="term" value="F:RNA binding"/>
    <property type="evidence" value="ECO:0007669"/>
    <property type="project" value="TreeGrafter"/>
</dbReference>